<sequence length="85" mass="9370">MSAFGSLRQAICADYFGYELGFALPPLLKTVSSNSESSGMKEDTSKGNNPSMVTNAKKKMKHQVVEIAPFFDGLHCFETLVLHRN</sequence>
<gene>
    <name evidence="2" type="ORF">HS088_TW20G00152</name>
</gene>
<protein>
    <submittedName>
        <fullName evidence="2">Uncharacterized protein</fullName>
    </submittedName>
</protein>
<organism evidence="2 3">
    <name type="scientific">Tripterygium wilfordii</name>
    <name type="common">Thunder God vine</name>
    <dbReference type="NCBI Taxonomy" id="458696"/>
    <lineage>
        <taxon>Eukaryota</taxon>
        <taxon>Viridiplantae</taxon>
        <taxon>Streptophyta</taxon>
        <taxon>Embryophyta</taxon>
        <taxon>Tracheophyta</taxon>
        <taxon>Spermatophyta</taxon>
        <taxon>Magnoliopsida</taxon>
        <taxon>eudicotyledons</taxon>
        <taxon>Gunneridae</taxon>
        <taxon>Pentapetalae</taxon>
        <taxon>rosids</taxon>
        <taxon>fabids</taxon>
        <taxon>Celastrales</taxon>
        <taxon>Celastraceae</taxon>
        <taxon>Tripterygium</taxon>
    </lineage>
</organism>
<evidence type="ECO:0000313" key="3">
    <source>
        <dbReference type="Proteomes" id="UP000593562"/>
    </source>
</evidence>
<dbReference type="AlphaFoldDB" id="A0A7J7C6N6"/>
<comment type="caution">
    <text evidence="2">The sequence shown here is derived from an EMBL/GenBank/DDBJ whole genome shotgun (WGS) entry which is preliminary data.</text>
</comment>
<keyword evidence="3" id="KW-1185">Reference proteome</keyword>
<feature type="region of interest" description="Disordered" evidence="1">
    <location>
        <begin position="32"/>
        <end position="53"/>
    </location>
</feature>
<evidence type="ECO:0000313" key="2">
    <source>
        <dbReference type="EMBL" id="KAF5729788.1"/>
    </source>
</evidence>
<proteinExistence type="predicted"/>
<accession>A0A7J7C6N6</accession>
<dbReference type="Proteomes" id="UP000593562">
    <property type="component" value="Unassembled WGS sequence"/>
</dbReference>
<name>A0A7J7C6N6_TRIWF</name>
<evidence type="ECO:0000256" key="1">
    <source>
        <dbReference type="SAM" id="MobiDB-lite"/>
    </source>
</evidence>
<reference evidence="2 3" key="1">
    <citation type="journal article" date="2020" name="Nat. Commun.">
        <title>Genome of Tripterygium wilfordii and identification of cytochrome P450 involved in triptolide biosynthesis.</title>
        <authorList>
            <person name="Tu L."/>
            <person name="Su P."/>
            <person name="Zhang Z."/>
            <person name="Gao L."/>
            <person name="Wang J."/>
            <person name="Hu T."/>
            <person name="Zhou J."/>
            <person name="Zhang Y."/>
            <person name="Zhao Y."/>
            <person name="Liu Y."/>
            <person name="Song Y."/>
            <person name="Tong Y."/>
            <person name="Lu Y."/>
            <person name="Yang J."/>
            <person name="Xu C."/>
            <person name="Jia M."/>
            <person name="Peters R.J."/>
            <person name="Huang L."/>
            <person name="Gao W."/>
        </authorList>
    </citation>
    <scope>NUCLEOTIDE SEQUENCE [LARGE SCALE GENOMIC DNA]</scope>
    <source>
        <strain evidence="3">cv. XIE 37</strain>
        <tissue evidence="2">Leaf</tissue>
    </source>
</reference>
<dbReference type="EMBL" id="JAAARO010000020">
    <property type="protein sequence ID" value="KAF5729788.1"/>
    <property type="molecule type" value="Genomic_DNA"/>
</dbReference>
<dbReference type="InParanoid" id="A0A7J7C6N6"/>